<feature type="transmembrane region" description="Helical" evidence="1">
    <location>
        <begin position="6"/>
        <end position="27"/>
    </location>
</feature>
<feature type="transmembrane region" description="Helical" evidence="1">
    <location>
        <begin position="62"/>
        <end position="83"/>
    </location>
</feature>
<evidence type="ECO:0000256" key="1">
    <source>
        <dbReference type="SAM" id="Phobius"/>
    </source>
</evidence>
<dbReference type="Proteomes" id="UP000033452">
    <property type="component" value="Unassembled WGS sequence"/>
</dbReference>
<keyword evidence="3" id="KW-1185">Reference proteome</keyword>
<reference evidence="2 3" key="1">
    <citation type="journal article" date="2015" name="BMC Genomics">
        <title>Genome mining reveals unlocked bioactive potential of marine Gram-negative bacteria.</title>
        <authorList>
            <person name="Machado H."/>
            <person name="Sonnenschein E.C."/>
            <person name="Melchiorsen J."/>
            <person name="Gram L."/>
        </authorList>
    </citation>
    <scope>NUCLEOTIDE SEQUENCE [LARGE SCALE GENOMIC DNA]</scope>
    <source>
        <strain evidence="2 3">S2471</strain>
    </source>
</reference>
<feature type="transmembrane region" description="Helical" evidence="1">
    <location>
        <begin position="34"/>
        <end position="56"/>
    </location>
</feature>
<accession>A0A0F4QG43</accession>
<evidence type="ECO:0008006" key="4">
    <source>
        <dbReference type="Google" id="ProtNLM"/>
    </source>
</evidence>
<evidence type="ECO:0000313" key="2">
    <source>
        <dbReference type="EMBL" id="KJZ05647.1"/>
    </source>
</evidence>
<keyword evidence="1" id="KW-1133">Transmembrane helix</keyword>
<name>A0A0F4QG43_9GAMM</name>
<dbReference type="RefSeq" id="WP_046007158.1">
    <property type="nucleotide sequence ID" value="NZ_JXYA01000065.1"/>
</dbReference>
<dbReference type="EMBL" id="JXYA01000065">
    <property type="protein sequence ID" value="KJZ05647.1"/>
    <property type="molecule type" value="Genomic_DNA"/>
</dbReference>
<evidence type="ECO:0000313" key="3">
    <source>
        <dbReference type="Proteomes" id="UP000033452"/>
    </source>
</evidence>
<organism evidence="2 3">
    <name type="scientific">Pseudoalteromonas rubra</name>
    <dbReference type="NCBI Taxonomy" id="43658"/>
    <lineage>
        <taxon>Bacteria</taxon>
        <taxon>Pseudomonadati</taxon>
        <taxon>Pseudomonadota</taxon>
        <taxon>Gammaproteobacteria</taxon>
        <taxon>Alteromonadales</taxon>
        <taxon>Pseudoalteromonadaceae</taxon>
        <taxon>Pseudoalteromonas</taxon>
    </lineage>
</organism>
<dbReference type="PATRIC" id="fig|43658.5.peg.4702"/>
<dbReference type="AlphaFoldDB" id="A0A0F4QG43"/>
<gene>
    <name evidence="2" type="ORF">TW77_22305</name>
</gene>
<comment type="caution">
    <text evidence="2">The sequence shown here is derived from an EMBL/GenBank/DDBJ whole genome shotgun (WGS) entry which is preliminary data.</text>
</comment>
<dbReference type="OrthoDB" id="6293459at2"/>
<keyword evidence="1" id="KW-0472">Membrane</keyword>
<keyword evidence="1" id="KW-0812">Transmembrane</keyword>
<sequence length="84" mass="9275">MWPKTLSGLFIGLFLSVSVVLNLNLLLPFSEGTRLLIGLILAFPIWAAALVWAYSFPSAWKSFRALMLALVPSVLLNTALMVLR</sequence>
<protein>
    <recommendedName>
        <fullName evidence="4">DUF3649 domain-containing protein</fullName>
    </recommendedName>
</protein>
<proteinExistence type="predicted"/>